<dbReference type="EMBL" id="NPHW01004123">
    <property type="protein sequence ID" value="OXV08414.1"/>
    <property type="molecule type" value="Genomic_DNA"/>
</dbReference>
<feature type="domain" description="Rhamnogalacturonase A/B/Epimerase-like pectate lyase" evidence="2">
    <location>
        <begin position="459"/>
        <end position="517"/>
    </location>
</feature>
<dbReference type="GO" id="GO:0004650">
    <property type="term" value="F:polygalacturonase activity"/>
    <property type="evidence" value="ECO:0007669"/>
    <property type="project" value="InterPro"/>
</dbReference>
<comment type="caution">
    <text evidence="3">The sequence shown here is derived from an EMBL/GenBank/DDBJ whole genome shotgun (WGS) entry which is preliminary data.</text>
</comment>
<sequence length="824" mass="87735">MYRLCCFAVLVATASGAALSIPPAAPTSAYKPIPLQANLPRRPNDPLPGHNTTYDPPTVTSSVFAAANLLAAPGCAGPVQSQPKTFWLDQQDHTGSARGYAPFISGYYTYPVYRNVLDYSVRNDGTGDQTANLQNAIYTDGRGGSRKGQGVTYEPAEVFLPGGTYQLKSTLNLLMNTIIVGDPLNPPVIKAAPDFTGDTLVNGYDDINNDASGNHHGELNFLTMIKNVIIDTTALPGGNSFTALQWGVAQGCGLTNVKINMPLFSTGHTGILLSGGSTIAVTDVTIVGGGVGIQNSNQQVNFKNIYFQQCRTAFAATGGFTVLLQGATFDTCGLGVDVTTLGTLVLLDSHSTNSGTVVHFHDSSNDSGNRNSQILIQNLVHDSSNPIAVDDSGKTRLAATNYVDTWVFGNLIPGVYQSGKSLTTSRPGALLSNGKFFTKAAPTYAQYASDQIVNVKAVSGYPVMGDGRTDDSASLNAILRQNAHNCKITYFPYGVYVVLNTLIIPPGSRIIGEAWSVITGSGITFSDPNNPKPVVQVGSPGDVGVVEIQEMRFTVAQTSPGAKIVEVNVAGANPGDVGFWNCLITVGGTADTTISRTCTNQDPTNCMAAFVMMHLTKTSSTYIENVWGWTADHNMDDSTSPIIISTGRGLLVEATKGTWLPGTGFEHNWLYNYNFNQAQNIFAGMLQSETPYMQGSGAIKTVPAPWTVRPDYGDPDYSWCASGDQKCRTALATNVNGGSDVALYNSAAWAFFSGPWYGDYSKLCQGTCQTNMMRVANSPINLIWYSISTRSADIVVLDGKTNPSMLNNPGGWGAIIQAYRQFAA</sequence>
<feature type="chain" id="PRO_5012263235" description="Rhamnogalacturonase A/B/Epimerase-like pectate lyase domain-containing protein" evidence="1">
    <location>
        <begin position="21"/>
        <end position="824"/>
    </location>
</feature>
<name>A0A232LWG8_9EURO</name>
<proteinExistence type="predicted"/>
<dbReference type="PANTHER" id="PTHR33928:SF2">
    <property type="entry name" value="PECTATE LYASE SUPERFAMILY PROTEIN DOMAIN-CONTAINING PROTEIN-RELATED"/>
    <property type="match status" value="1"/>
</dbReference>
<dbReference type="AlphaFoldDB" id="A0A232LWG8"/>
<protein>
    <recommendedName>
        <fullName evidence="2">Rhamnogalacturonase A/B/Epimerase-like pectate lyase domain-containing protein</fullName>
    </recommendedName>
</protein>
<dbReference type="FunFam" id="2.160.20.10:FF:000049">
    <property type="entry name" value="Putative exo-beta-1,3-glucanase"/>
    <property type="match status" value="1"/>
</dbReference>
<evidence type="ECO:0000313" key="3">
    <source>
        <dbReference type="EMBL" id="OXV08414.1"/>
    </source>
</evidence>
<dbReference type="PANTHER" id="PTHR33928">
    <property type="entry name" value="POLYGALACTURONASE QRT3"/>
    <property type="match status" value="1"/>
</dbReference>
<dbReference type="Gene3D" id="2.160.20.10">
    <property type="entry name" value="Single-stranded right-handed beta-helix, Pectin lyase-like"/>
    <property type="match status" value="2"/>
</dbReference>
<evidence type="ECO:0000256" key="1">
    <source>
        <dbReference type="SAM" id="SignalP"/>
    </source>
</evidence>
<organism evidence="3 4">
    <name type="scientific">Elaphomyces granulatus</name>
    <dbReference type="NCBI Taxonomy" id="519963"/>
    <lineage>
        <taxon>Eukaryota</taxon>
        <taxon>Fungi</taxon>
        <taxon>Dikarya</taxon>
        <taxon>Ascomycota</taxon>
        <taxon>Pezizomycotina</taxon>
        <taxon>Eurotiomycetes</taxon>
        <taxon>Eurotiomycetidae</taxon>
        <taxon>Eurotiales</taxon>
        <taxon>Elaphomycetaceae</taxon>
        <taxon>Elaphomyces</taxon>
    </lineage>
</organism>
<evidence type="ECO:0000259" key="2">
    <source>
        <dbReference type="Pfam" id="PF12708"/>
    </source>
</evidence>
<feature type="domain" description="Rhamnogalacturonase A/B/Epimerase-like pectate lyase" evidence="2">
    <location>
        <begin position="113"/>
        <end position="337"/>
    </location>
</feature>
<evidence type="ECO:0000313" key="4">
    <source>
        <dbReference type="Proteomes" id="UP000243515"/>
    </source>
</evidence>
<dbReference type="CDD" id="cd23668">
    <property type="entry name" value="GH55_beta13glucanase-like"/>
    <property type="match status" value="1"/>
</dbReference>
<dbReference type="Pfam" id="PF12708">
    <property type="entry name" value="Pect-lyase_RHGA_epim"/>
    <property type="match status" value="2"/>
</dbReference>
<keyword evidence="4" id="KW-1185">Reference proteome</keyword>
<accession>A0A232LWG8</accession>
<dbReference type="InterPro" id="IPR012334">
    <property type="entry name" value="Pectin_lyas_fold"/>
</dbReference>
<reference evidence="3 4" key="1">
    <citation type="journal article" date="2015" name="Environ. Microbiol.">
        <title>Metagenome sequence of Elaphomyces granulatus from sporocarp tissue reveals Ascomycota ectomycorrhizal fingerprints of genome expansion and a Proteobacteria-rich microbiome.</title>
        <authorList>
            <person name="Quandt C.A."/>
            <person name="Kohler A."/>
            <person name="Hesse C.N."/>
            <person name="Sharpton T.J."/>
            <person name="Martin F."/>
            <person name="Spatafora J.W."/>
        </authorList>
    </citation>
    <scope>NUCLEOTIDE SEQUENCE [LARGE SCALE GENOMIC DNA]</scope>
    <source>
        <strain evidence="3 4">OSC145934</strain>
    </source>
</reference>
<gene>
    <name evidence="3" type="ORF">Egran_03822</name>
</gene>
<dbReference type="FunFam" id="2.160.20.10:FF:000043">
    <property type="entry name" value="Exo-beta-1,3-glucanase, putative"/>
    <property type="match status" value="1"/>
</dbReference>
<dbReference type="InterPro" id="IPR039279">
    <property type="entry name" value="QRT3-like"/>
</dbReference>
<feature type="signal peptide" evidence="1">
    <location>
        <begin position="1"/>
        <end position="20"/>
    </location>
</feature>
<dbReference type="InterPro" id="IPR024535">
    <property type="entry name" value="RHGA/B-epi-like_pectate_lyase"/>
</dbReference>
<dbReference type="OrthoDB" id="1046782at2759"/>
<dbReference type="SUPFAM" id="SSF51126">
    <property type="entry name" value="Pectin lyase-like"/>
    <property type="match status" value="2"/>
</dbReference>
<dbReference type="InterPro" id="IPR011050">
    <property type="entry name" value="Pectin_lyase_fold/virulence"/>
</dbReference>
<keyword evidence="1" id="KW-0732">Signal</keyword>
<dbReference type="Proteomes" id="UP000243515">
    <property type="component" value="Unassembled WGS sequence"/>
</dbReference>